<dbReference type="EMBL" id="AP027729">
    <property type="protein sequence ID" value="BDZ43158.1"/>
    <property type="molecule type" value="Genomic_DNA"/>
</dbReference>
<organism evidence="1 2">
    <name type="scientific">Paraoerskovia sediminicola</name>
    <dbReference type="NCBI Taxonomy" id="1138587"/>
    <lineage>
        <taxon>Bacteria</taxon>
        <taxon>Bacillati</taxon>
        <taxon>Actinomycetota</taxon>
        <taxon>Actinomycetes</taxon>
        <taxon>Micrococcales</taxon>
        <taxon>Cellulomonadaceae</taxon>
        <taxon>Paraoerskovia</taxon>
    </lineage>
</organism>
<dbReference type="Proteomes" id="UP001321475">
    <property type="component" value="Chromosome"/>
</dbReference>
<proteinExistence type="predicted"/>
<evidence type="ECO:0000313" key="1">
    <source>
        <dbReference type="EMBL" id="BDZ43158.1"/>
    </source>
</evidence>
<accession>A0ABN6XGE8</accession>
<sequence length="276" mass="29321">MTEQSERTAGATTPRWTPSDLEAASTVLAMRRPGEAVHAITLTDEEVVILDGLERDQLVVLPWLSQQDADRALLGSVALRSLLARGMVWPVEPAPRSEDGIAIEAVPEITGTLVLRRSAGAILTAHRASSDAESWWYGYLHDGRTVLEEDVMESGHHTFGVYDLDLLTERLGPFLDPTTAARTDSAPRPVPRADLDALVASDPVFTEAVVATVLTSVRVDSDEAQVVTVYAGPHGVHALRAADPGDTSGTGPLTVTELGPEGLLALASSLLSGPPR</sequence>
<evidence type="ECO:0000313" key="2">
    <source>
        <dbReference type="Proteomes" id="UP001321475"/>
    </source>
</evidence>
<evidence type="ECO:0008006" key="3">
    <source>
        <dbReference type="Google" id="ProtNLM"/>
    </source>
</evidence>
<protein>
    <recommendedName>
        <fullName evidence="3">ESX secretion-associated protein EspG</fullName>
    </recommendedName>
</protein>
<dbReference type="RefSeq" id="WP_286217467.1">
    <property type="nucleotide sequence ID" value="NZ_AP027729.1"/>
</dbReference>
<name>A0ABN6XGE8_9CELL</name>
<keyword evidence="2" id="KW-1185">Reference proteome</keyword>
<gene>
    <name evidence="1" type="ORF">GCM10025865_24570</name>
</gene>
<reference evidence="2" key="1">
    <citation type="journal article" date="2019" name="Int. J. Syst. Evol. Microbiol.">
        <title>The Global Catalogue of Microorganisms (GCM) 10K type strain sequencing project: providing services to taxonomists for standard genome sequencing and annotation.</title>
        <authorList>
            <consortium name="The Broad Institute Genomics Platform"/>
            <consortium name="The Broad Institute Genome Sequencing Center for Infectious Disease"/>
            <person name="Wu L."/>
            <person name="Ma J."/>
        </authorList>
    </citation>
    <scope>NUCLEOTIDE SEQUENCE [LARGE SCALE GENOMIC DNA]</scope>
    <source>
        <strain evidence="2">NBRC 108565</strain>
    </source>
</reference>